<evidence type="ECO:0000313" key="1">
    <source>
        <dbReference type="EMBL" id="CQD16816.1"/>
    </source>
</evidence>
<dbReference type="PANTHER" id="PTHR43540">
    <property type="entry name" value="PEROXYUREIDOACRYLATE/UREIDOACRYLATE AMIDOHYDROLASE-RELATED"/>
    <property type="match status" value="1"/>
</dbReference>
<accession>A0A0U1DJE3</accession>
<dbReference type="InterPro" id="IPR000868">
    <property type="entry name" value="Isochorismatase-like_dom"/>
</dbReference>
<dbReference type="Proteomes" id="UP000199601">
    <property type="component" value="Unassembled WGS sequence"/>
</dbReference>
<dbReference type="SUPFAM" id="SSF52499">
    <property type="entry name" value="Isochorismatase-like hydrolases"/>
    <property type="match status" value="1"/>
</dbReference>
<protein>
    <submittedName>
        <fullName evidence="1">Isochorismatase</fullName>
    </submittedName>
</protein>
<dbReference type="InterPro" id="IPR036380">
    <property type="entry name" value="Isochorismatase-like_sf"/>
</dbReference>
<dbReference type="Gene3D" id="3.40.50.850">
    <property type="entry name" value="Isochorismatase-like"/>
    <property type="match status" value="1"/>
</dbReference>
<dbReference type="AlphaFoldDB" id="A0A0U1DJE3"/>
<gene>
    <name evidence="1" type="ORF">BN000_03582</name>
</gene>
<evidence type="ECO:0000313" key="2">
    <source>
        <dbReference type="Proteomes" id="UP000199601"/>
    </source>
</evidence>
<dbReference type="CDD" id="cd00431">
    <property type="entry name" value="cysteine_hydrolases"/>
    <property type="match status" value="1"/>
</dbReference>
<sequence length="219" mass="23020">MSSLIEPHFESAVLVTIDVQVDTLDGGTIEIAGTSAAVPRIGSLCTAFRDASLPIVHIVRLYSGDGSNAEPVRKNLVSGPIPILRPGTPGRLLATGLTPRPGVELDDALLLSGGAQLLGDREIVLYKPRWGAFFGTPLEEHLNANHVDTVVVAGCNYANCPRATVYEASERDYRIVVVADAISGLDERGRAEMTNIGATLCETGPLIAQLGDAASPAHT</sequence>
<proteinExistence type="predicted"/>
<organism evidence="1 2">
    <name type="scientific">Mycobacterium europaeum</name>
    <dbReference type="NCBI Taxonomy" id="761804"/>
    <lineage>
        <taxon>Bacteria</taxon>
        <taxon>Bacillati</taxon>
        <taxon>Actinomycetota</taxon>
        <taxon>Actinomycetes</taxon>
        <taxon>Mycobacteriales</taxon>
        <taxon>Mycobacteriaceae</taxon>
        <taxon>Mycobacterium</taxon>
        <taxon>Mycobacterium simiae complex</taxon>
    </lineage>
</organism>
<dbReference type="EMBL" id="CTEC01000002">
    <property type="protein sequence ID" value="CQD16816.1"/>
    <property type="molecule type" value="Genomic_DNA"/>
</dbReference>
<dbReference type="InterPro" id="IPR050272">
    <property type="entry name" value="Isochorismatase-like_hydrls"/>
</dbReference>
<dbReference type="RefSeq" id="WP_085239926.1">
    <property type="nucleotide sequence ID" value="NZ_CTEC01000002.1"/>
</dbReference>
<dbReference type="STRING" id="761804.BN000_03582"/>
<keyword evidence="2" id="KW-1185">Reference proteome</keyword>
<dbReference type="OrthoDB" id="3174612at2"/>
<dbReference type="Pfam" id="PF00857">
    <property type="entry name" value="Isochorismatase"/>
    <property type="match status" value="1"/>
</dbReference>
<name>A0A0U1DJE3_9MYCO</name>
<reference evidence="2" key="1">
    <citation type="submission" date="2015-03" db="EMBL/GenBank/DDBJ databases">
        <authorList>
            <person name="Urmite Genomes"/>
        </authorList>
    </citation>
    <scope>NUCLEOTIDE SEQUENCE [LARGE SCALE GENOMIC DNA]</scope>
    <source>
        <strain evidence="2">CSUR P1344</strain>
    </source>
</reference>
<dbReference type="PANTHER" id="PTHR43540:SF1">
    <property type="entry name" value="ISOCHORISMATASE HYDROLASE"/>
    <property type="match status" value="1"/>
</dbReference>